<dbReference type="Proteomes" id="UP000608063">
    <property type="component" value="Unassembled WGS sequence"/>
</dbReference>
<sequence>MGAAVTKTVYRLALCAGIAGCSVLASAAVASAAVTVPFQIDPAPFGNPNGSFDAPAVRCVAVVDEQPGAVTVTGGNAGGWGCLLSSEVRWLNLSTGASGSARLSDGLGGIPAAVTLQTGSGQVAVAVLSVTPGPITPGVATFHVP</sequence>
<reference evidence="2" key="1">
    <citation type="submission" date="2019-11" db="EMBL/GenBank/DDBJ databases">
        <title>Spread of Macrolides and rifampicin resistant Rhodococcus equi in clinical isolates in the USA.</title>
        <authorList>
            <person name="Alvarez-Narvaez S."/>
            <person name="Huber L."/>
            <person name="Cohen N.D."/>
            <person name="Slovis N."/>
            <person name="Greiter M."/>
            <person name="Giguere S."/>
            <person name="Hart K."/>
        </authorList>
    </citation>
    <scope>NUCLEOTIDE SEQUENCE</scope>
    <source>
        <strain evidence="2">Lh_17</strain>
    </source>
</reference>
<feature type="signal peptide" evidence="1">
    <location>
        <begin position="1"/>
        <end position="27"/>
    </location>
</feature>
<dbReference type="EMBL" id="WUXR01000002">
    <property type="protein sequence ID" value="MBM4565067.1"/>
    <property type="molecule type" value="Genomic_DNA"/>
</dbReference>
<dbReference type="EMBL" id="WVDC01000020">
    <property type="protein sequence ID" value="NKW44353.1"/>
    <property type="molecule type" value="Genomic_DNA"/>
</dbReference>
<gene>
    <name evidence="2" type="ORF">GS441_06340</name>
    <name evidence="3" type="ORF">GS882_18260</name>
    <name evidence="4" type="ORF">GS947_23040</name>
</gene>
<keyword evidence="1" id="KW-0732">Signal</keyword>
<evidence type="ECO:0000313" key="2">
    <source>
        <dbReference type="EMBL" id="MBM4565067.1"/>
    </source>
</evidence>
<protein>
    <recommendedName>
        <fullName evidence="6">Secreted protein</fullName>
    </recommendedName>
</protein>
<evidence type="ECO:0000313" key="4">
    <source>
        <dbReference type="EMBL" id="NKW44353.1"/>
    </source>
</evidence>
<feature type="chain" id="PRO_5044465352" description="Secreted protein" evidence="1">
    <location>
        <begin position="28"/>
        <end position="145"/>
    </location>
</feature>
<evidence type="ECO:0000313" key="3">
    <source>
        <dbReference type="EMBL" id="NKT80036.1"/>
    </source>
</evidence>
<organism evidence="2 5">
    <name type="scientific">Rhodococcus hoagii</name>
    <name type="common">Corynebacterium equii</name>
    <dbReference type="NCBI Taxonomy" id="43767"/>
    <lineage>
        <taxon>Bacteria</taxon>
        <taxon>Bacillati</taxon>
        <taxon>Actinomycetota</taxon>
        <taxon>Actinomycetes</taxon>
        <taxon>Mycobacteriales</taxon>
        <taxon>Nocardiaceae</taxon>
        <taxon>Prescottella</taxon>
    </lineage>
</organism>
<dbReference type="RefSeq" id="WP_081205403.1">
    <property type="nucleotide sequence ID" value="NZ_CP095477.1"/>
</dbReference>
<proteinExistence type="predicted"/>
<evidence type="ECO:0008006" key="6">
    <source>
        <dbReference type="Google" id="ProtNLM"/>
    </source>
</evidence>
<reference evidence="3" key="2">
    <citation type="journal article" date="2020" name="Environ. Microbiol.">
        <title>The novel and transferable erm(51) gene confers Macrolides, Lincosamides, and Streptogramins B (MLSB) resistance to clonal Rhodococcus equi in the environment.</title>
        <authorList>
            <person name="Huber L."/>
            <person name="Giguere S."/>
            <person name="Slovis N.M."/>
            <person name="Alvarez-Narvaez S."/>
            <person name="Hart K.A."/>
            <person name="Greiter M."/>
            <person name="Morris E.R.A."/>
            <person name="Cohen N.D."/>
        </authorList>
    </citation>
    <scope>NUCLEOTIDE SEQUENCE</scope>
    <source>
        <strain evidence="3">Lh_116_1</strain>
        <strain evidence="4">Lh_16_1</strain>
    </source>
</reference>
<dbReference type="Proteomes" id="UP000603463">
    <property type="component" value="Unassembled WGS sequence"/>
</dbReference>
<dbReference type="EMBL" id="WVBC01000032">
    <property type="protein sequence ID" value="NKT80036.1"/>
    <property type="molecule type" value="Genomic_DNA"/>
</dbReference>
<evidence type="ECO:0000256" key="1">
    <source>
        <dbReference type="SAM" id="SignalP"/>
    </source>
</evidence>
<accession>A0A9Q2PA33</accession>
<dbReference type="AlphaFoldDB" id="A0A9Q2PA33"/>
<dbReference type="Proteomes" id="UP000808906">
    <property type="component" value="Unassembled WGS sequence"/>
</dbReference>
<comment type="caution">
    <text evidence="2">The sequence shown here is derived from an EMBL/GenBank/DDBJ whole genome shotgun (WGS) entry which is preliminary data.</text>
</comment>
<name>A0A9Q2PA33_RHOHA</name>
<evidence type="ECO:0000313" key="5">
    <source>
        <dbReference type="Proteomes" id="UP000808906"/>
    </source>
</evidence>